<dbReference type="KEGG" id="nsm:JO391_13935"/>
<comment type="subcellular location">
    <subcellularLocation>
        <location evidence="1">Membrane</location>
        <topology evidence="1">Multi-pass membrane protein</topology>
    </subcellularLocation>
</comment>
<dbReference type="PANTHER" id="PTHR22911:SF6">
    <property type="entry name" value="SOLUTE CARRIER FAMILY 35 MEMBER G1"/>
    <property type="match status" value="1"/>
</dbReference>
<feature type="transmembrane region" description="Helical" evidence="6">
    <location>
        <begin position="170"/>
        <end position="187"/>
    </location>
</feature>
<protein>
    <submittedName>
        <fullName evidence="8">DMT family transporter</fullName>
    </submittedName>
</protein>
<feature type="domain" description="EamA" evidence="7">
    <location>
        <begin position="58"/>
        <end position="186"/>
    </location>
</feature>
<feature type="transmembrane region" description="Helical" evidence="6">
    <location>
        <begin position="193"/>
        <end position="214"/>
    </location>
</feature>
<feature type="transmembrane region" description="Helical" evidence="6">
    <location>
        <begin position="226"/>
        <end position="252"/>
    </location>
</feature>
<evidence type="ECO:0000256" key="6">
    <source>
        <dbReference type="SAM" id="Phobius"/>
    </source>
</evidence>
<reference evidence="8" key="1">
    <citation type="submission" date="2021-02" db="EMBL/GenBank/DDBJ databases">
        <title>Rhodobacter shimadae sp. nov., an aerobic anoxygenic phototrophic bacterium isolated from a hot spring.</title>
        <authorList>
            <person name="Muramatsu S."/>
            <person name="Haruta S."/>
            <person name="Hirose S."/>
            <person name="Hanada S."/>
        </authorList>
    </citation>
    <scope>NUCLEOTIDE SEQUENCE</scope>
    <source>
        <strain evidence="8">N10</strain>
    </source>
</reference>
<feature type="transmembrane region" description="Helical" evidence="6">
    <location>
        <begin position="272"/>
        <end position="291"/>
    </location>
</feature>
<dbReference type="GO" id="GO:0016020">
    <property type="term" value="C:membrane"/>
    <property type="evidence" value="ECO:0007669"/>
    <property type="project" value="UniProtKB-SubCell"/>
</dbReference>
<evidence type="ECO:0000256" key="1">
    <source>
        <dbReference type="ARBA" id="ARBA00004141"/>
    </source>
</evidence>
<evidence type="ECO:0000256" key="5">
    <source>
        <dbReference type="ARBA" id="ARBA00023136"/>
    </source>
</evidence>
<feature type="transmembrane region" description="Helical" evidence="6">
    <location>
        <begin position="54"/>
        <end position="71"/>
    </location>
</feature>
<feature type="transmembrane region" description="Helical" evidence="6">
    <location>
        <begin position="122"/>
        <end position="139"/>
    </location>
</feature>
<keyword evidence="5 6" id="KW-0472">Membrane</keyword>
<dbReference type="InterPro" id="IPR037185">
    <property type="entry name" value="EmrE-like"/>
</dbReference>
<evidence type="ECO:0000259" key="7">
    <source>
        <dbReference type="Pfam" id="PF00892"/>
    </source>
</evidence>
<dbReference type="AlphaFoldDB" id="A0A8G0ZRQ0"/>
<feature type="transmembrane region" description="Helical" evidence="6">
    <location>
        <begin position="327"/>
        <end position="345"/>
    </location>
</feature>
<keyword evidence="4 6" id="KW-1133">Transmembrane helix</keyword>
<feature type="transmembrane region" description="Helical" evidence="6">
    <location>
        <begin position="91"/>
        <end position="110"/>
    </location>
</feature>
<feature type="transmembrane region" description="Helical" evidence="6">
    <location>
        <begin position="303"/>
        <end position="321"/>
    </location>
</feature>
<comment type="similarity">
    <text evidence="2">Belongs to the drug/metabolite transporter (DMT) superfamily. 10 TMS drug/metabolite exporter (DME) (TC 2.A.7.3) family.</text>
</comment>
<dbReference type="PANTHER" id="PTHR22911">
    <property type="entry name" value="ACYL-MALONYL CONDENSING ENZYME-RELATED"/>
    <property type="match status" value="1"/>
</dbReference>
<dbReference type="Pfam" id="PF00892">
    <property type="entry name" value="EamA"/>
    <property type="match status" value="1"/>
</dbReference>
<feature type="transmembrane region" description="Helical" evidence="6">
    <location>
        <begin position="145"/>
        <end position="163"/>
    </location>
</feature>
<keyword evidence="9" id="KW-1185">Reference proteome</keyword>
<dbReference type="InterPro" id="IPR000620">
    <property type="entry name" value="EamA_dom"/>
</dbReference>
<evidence type="ECO:0000313" key="8">
    <source>
        <dbReference type="EMBL" id="QYZ68853.1"/>
    </source>
</evidence>
<accession>A0A8G0ZRQ0</accession>
<dbReference type="SUPFAM" id="SSF103481">
    <property type="entry name" value="Multidrug resistance efflux transporter EmrE"/>
    <property type="match status" value="2"/>
</dbReference>
<proteinExistence type="inferred from homology"/>
<evidence type="ECO:0000256" key="3">
    <source>
        <dbReference type="ARBA" id="ARBA00022692"/>
    </source>
</evidence>
<evidence type="ECO:0000256" key="2">
    <source>
        <dbReference type="ARBA" id="ARBA00009853"/>
    </source>
</evidence>
<evidence type="ECO:0000256" key="4">
    <source>
        <dbReference type="ARBA" id="ARBA00022989"/>
    </source>
</evidence>
<name>A0A8G0ZRQ0_9RHOB</name>
<dbReference type="Proteomes" id="UP000826300">
    <property type="component" value="Chromosome"/>
</dbReference>
<organism evidence="8 9">
    <name type="scientific">Neotabrizicola shimadae</name>
    <dbReference type="NCBI Taxonomy" id="2807096"/>
    <lineage>
        <taxon>Bacteria</taxon>
        <taxon>Pseudomonadati</taxon>
        <taxon>Pseudomonadota</taxon>
        <taxon>Alphaproteobacteria</taxon>
        <taxon>Rhodobacterales</taxon>
        <taxon>Paracoccaceae</taxon>
        <taxon>Neotabrizicola</taxon>
    </lineage>
</organism>
<keyword evidence="3 6" id="KW-0812">Transmembrane</keyword>
<gene>
    <name evidence="8" type="ORF">JO391_13935</name>
</gene>
<evidence type="ECO:0000313" key="9">
    <source>
        <dbReference type="Proteomes" id="UP000826300"/>
    </source>
</evidence>
<dbReference type="EMBL" id="CP069370">
    <property type="protein sequence ID" value="QYZ68853.1"/>
    <property type="molecule type" value="Genomic_DNA"/>
</dbReference>
<sequence length="351" mass="36529">MVGRAFFQSRFVCQPTHASLPVRCRFPARGGDVSRVEGQGKTGQDAGTPVPDRTLAAAGLILVYAVIIGFTDNYVRVIAAEAGLWQFHATRSVMAMVILGAVAVPFGLRLRPVSVKAVAARSAIHGLAMLIYFGALAFLPVAQVAAGLFTAPIFVLLISRFVYGEAIGPVRIIAVAVGFVGVILVLGPSAMAGASVAAVLPVAAGALYAMGNIATRRWCGQERAEVLLAGFFVALGILGVIGLAVLHLAPVAVPEGAAGFVQRGAVVPSGAFWFWTFVQAAGSLLGVGLMIRAYQIASASRVAVFEYVILPASAFWGWVIWSETLTPLAVLGMGLITLAGVMIAVRARAET</sequence>